<dbReference type="PROSITE" id="PS50850">
    <property type="entry name" value="MFS"/>
    <property type="match status" value="1"/>
</dbReference>
<dbReference type="GO" id="GO:0005886">
    <property type="term" value="C:plasma membrane"/>
    <property type="evidence" value="ECO:0007669"/>
    <property type="project" value="UniProtKB-SubCell"/>
</dbReference>
<dbReference type="SMR" id="A0A101DEL4"/>
<evidence type="ECO:0000256" key="5">
    <source>
        <dbReference type="ARBA" id="ARBA00023136"/>
    </source>
</evidence>
<feature type="transmembrane region" description="Helical" evidence="6">
    <location>
        <begin position="80"/>
        <end position="99"/>
    </location>
</feature>
<evidence type="ECO:0000256" key="3">
    <source>
        <dbReference type="ARBA" id="ARBA00022692"/>
    </source>
</evidence>
<evidence type="ECO:0000313" key="11">
    <source>
        <dbReference type="Proteomes" id="UP000054307"/>
    </source>
</evidence>
<dbReference type="Proteomes" id="UP000054307">
    <property type="component" value="Unassembled WGS sequence"/>
</dbReference>
<feature type="domain" description="Major facilitator superfamily (MFS) profile" evidence="7">
    <location>
        <begin position="1"/>
        <end position="217"/>
    </location>
</feature>
<dbReference type="PANTHER" id="PTHR43124:SF3">
    <property type="entry name" value="CHLORAMPHENICOL EFFLUX PUMP RV0191"/>
    <property type="match status" value="1"/>
</dbReference>
<feature type="transmembrane region" description="Helical" evidence="6">
    <location>
        <begin position="111"/>
        <end position="129"/>
    </location>
</feature>
<dbReference type="EMBL" id="LGEX01000019">
    <property type="protein sequence ID" value="KUK06853.1"/>
    <property type="molecule type" value="Genomic_DNA"/>
</dbReference>
<protein>
    <recommendedName>
        <fullName evidence="7">Major facilitator superfamily (MFS) profile domain-containing protein</fullName>
    </recommendedName>
</protein>
<dbReference type="Gene3D" id="1.20.1250.20">
    <property type="entry name" value="MFS general substrate transporter like domains"/>
    <property type="match status" value="1"/>
</dbReference>
<dbReference type="InterPro" id="IPR011701">
    <property type="entry name" value="MFS"/>
</dbReference>
<feature type="transmembrane region" description="Helical" evidence="6">
    <location>
        <begin position="6"/>
        <end position="24"/>
    </location>
</feature>
<gene>
    <name evidence="8" type="ORF">XD40_0631</name>
    <name evidence="9" type="ORF">XD48_0907</name>
</gene>
<accession>A0A101DEL4</accession>
<evidence type="ECO:0000256" key="2">
    <source>
        <dbReference type="ARBA" id="ARBA00022475"/>
    </source>
</evidence>
<dbReference type="InterPro" id="IPR036259">
    <property type="entry name" value="MFS_trans_sf"/>
</dbReference>
<evidence type="ECO:0000313" key="8">
    <source>
        <dbReference type="EMBL" id="KUJ94146.1"/>
    </source>
</evidence>
<organism evidence="8 11">
    <name type="scientific">Archaeoglobus fulgidus</name>
    <dbReference type="NCBI Taxonomy" id="2234"/>
    <lineage>
        <taxon>Archaea</taxon>
        <taxon>Methanobacteriati</taxon>
        <taxon>Methanobacteriota</taxon>
        <taxon>Archaeoglobi</taxon>
        <taxon>Archaeoglobales</taxon>
        <taxon>Archaeoglobaceae</taxon>
        <taxon>Archaeoglobus</taxon>
    </lineage>
</organism>
<dbReference type="EMBL" id="LGEQ01000008">
    <property type="protein sequence ID" value="KUJ94146.1"/>
    <property type="molecule type" value="Genomic_DNA"/>
</dbReference>
<comment type="subcellular location">
    <subcellularLocation>
        <location evidence="1">Cell membrane</location>
        <topology evidence="1">Multi-pass membrane protein</topology>
    </subcellularLocation>
</comment>
<dbReference type="SUPFAM" id="SSF103473">
    <property type="entry name" value="MFS general substrate transporter"/>
    <property type="match status" value="1"/>
</dbReference>
<dbReference type="GO" id="GO:0022857">
    <property type="term" value="F:transmembrane transporter activity"/>
    <property type="evidence" value="ECO:0007669"/>
    <property type="project" value="InterPro"/>
</dbReference>
<dbReference type="Proteomes" id="UP000054015">
    <property type="component" value="Unassembled WGS sequence"/>
</dbReference>
<evidence type="ECO:0000256" key="6">
    <source>
        <dbReference type="SAM" id="Phobius"/>
    </source>
</evidence>
<feature type="transmembrane region" description="Helical" evidence="6">
    <location>
        <begin position="135"/>
        <end position="154"/>
    </location>
</feature>
<reference evidence="10 11" key="2">
    <citation type="journal article" date="2015" name="MBio">
        <title>Genome-Resolved Metagenomic Analysis Reveals Roles for Candidate Phyla and Other Microbial Community Members in Biogeochemical Transformations in Oil Reservoirs.</title>
        <authorList>
            <person name="Hu P."/>
            <person name="Tom L."/>
            <person name="Singh A."/>
            <person name="Thomas B.C."/>
            <person name="Baker B.J."/>
            <person name="Piceno Y.M."/>
            <person name="Andersen G.L."/>
            <person name="Banfield J.F."/>
        </authorList>
    </citation>
    <scope>NUCLEOTIDE SEQUENCE [LARGE SCALE GENOMIC DNA]</scope>
</reference>
<evidence type="ECO:0000256" key="4">
    <source>
        <dbReference type="ARBA" id="ARBA00022989"/>
    </source>
</evidence>
<feature type="transmembrane region" description="Helical" evidence="6">
    <location>
        <begin position="166"/>
        <end position="188"/>
    </location>
</feature>
<proteinExistence type="predicted"/>
<keyword evidence="5 6" id="KW-0472">Membrane</keyword>
<feature type="transmembrane region" description="Helical" evidence="6">
    <location>
        <begin position="194"/>
        <end position="213"/>
    </location>
</feature>
<dbReference type="OMA" id="WNESILY"/>
<feature type="transmembrane region" description="Helical" evidence="6">
    <location>
        <begin position="45"/>
        <end position="65"/>
    </location>
</feature>
<dbReference type="InterPro" id="IPR020846">
    <property type="entry name" value="MFS_dom"/>
</dbReference>
<evidence type="ECO:0000313" key="9">
    <source>
        <dbReference type="EMBL" id="KUK06853.1"/>
    </source>
</evidence>
<evidence type="ECO:0000313" key="10">
    <source>
        <dbReference type="Proteomes" id="UP000054015"/>
    </source>
</evidence>
<dbReference type="PANTHER" id="PTHR43124">
    <property type="entry name" value="PURINE EFFLUX PUMP PBUE"/>
    <property type="match status" value="1"/>
</dbReference>
<dbReference type="Pfam" id="PF07690">
    <property type="entry name" value="MFS_1"/>
    <property type="match status" value="1"/>
</dbReference>
<dbReference type="PATRIC" id="fig|2234.6.peg.990"/>
<keyword evidence="2" id="KW-1003">Cell membrane</keyword>
<dbReference type="AlphaFoldDB" id="A0A101DEL4"/>
<keyword evidence="3 6" id="KW-0812">Transmembrane</keyword>
<evidence type="ECO:0000259" key="7">
    <source>
        <dbReference type="PROSITE" id="PS50850"/>
    </source>
</evidence>
<reference evidence="8" key="1">
    <citation type="journal article" date="2015" name="MBio">
        <title>Genome-resolved metagenomic analysis reveals roles for candidate phyla and other microbial community members in biogeochemical transformations in oil reservoirs.</title>
        <authorList>
            <person name="Hu P."/>
            <person name="Tom L."/>
            <person name="Singh A."/>
            <person name="Thomas B.C."/>
            <person name="Baker B.J."/>
            <person name="Piceno Y.M."/>
            <person name="Andersen G.L."/>
            <person name="Banfield J.F."/>
        </authorList>
    </citation>
    <scope>NUCLEOTIDE SEQUENCE [LARGE SCALE GENOMIC DNA]</scope>
    <source>
        <strain evidence="9">49_2300</strain>
        <strain evidence="8">49_95</strain>
    </source>
</reference>
<dbReference type="InterPro" id="IPR050189">
    <property type="entry name" value="MFS_Efflux_Transporters"/>
</dbReference>
<keyword evidence="4 6" id="KW-1133">Transmembrane helix</keyword>
<comment type="caution">
    <text evidence="8">The sequence shown here is derived from an EMBL/GenBank/DDBJ whole genome shotgun (WGS) entry which is preliminary data.</text>
</comment>
<sequence length="217" mass="23643">MLLIYGIFAFVVLVFFYLLGKETGGEMEEEYRLREYLEVLKNRNVVILSVIAFIGVGIFTAYLTWVEPVLEEHGLTVETAGLTATAFLLGGIFGSIIIPALSDRAGKRKPFLYLCFIISAVLFYIHAIAFGMAMVAAVLFVLGFFFISALPLALDLSATSVGEQFAGTANSSLWLFSQVGSVVLIVLFESMASWNSTLLLSAGLLAVSFLLALQLKE</sequence>
<name>A0A101DEL4_ARCFL</name>
<evidence type="ECO:0000256" key="1">
    <source>
        <dbReference type="ARBA" id="ARBA00004651"/>
    </source>
</evidence>